<dbReference type="PANTHER" id="PTHR33222:SF4">
    <property type="entry name" value="PROTEIN CURVATURE THYLAKOID 1A, CHLOROPLASTIC"/>
    <property type="match status" value="1"/>
</dbReference>
<dbReference type="InterPro" id="IPR033344">
    <property type="entry name" value="CURT1"/>
</dbReference>
<sequence>MELAMAPRVLPSLPQSRLLIPRPNLARSLRFRAKPGLVRSSSSSGSDFWSSVDAKEESAKVAVAEKKEEAPLEKEKEVKEKVSVVAEVKEDASSGELSEEKSPASDLLKELNFDWESADKSKLLVYGSGALVALWVSSVVVSAVDSIPLFPKLMEVVGLGYSVWFTWRYLLFKDNREEFFGKISELKDQILGSGDE</sequence>
<organism evidence="4 5">
    <name type="scientific">Rhynchospora pubera</name>
    <dbReference type="NCBI Taxonomy" id="906938"/>
    <lineage>
        <taxon>Eukaryota</taxon>
        <taxon>Viridiplantae</taxon>
        <taxon>Streptophyta</taxon>
        <taxon>Embryophyta</taxon>
        <taxon>Tracheophyta</taxon>
        <taxon>Spermatophyta</taxon>
        <taxon>Magnoliopsida</taxon>
        <taxon>Liliopsida</taxon>
        <taxon>Poales</taxon>
        <taxon>Cyperaceae</taxon>
        <taxon>Cyperoideae</taxon>
        <taxon>Rhynchosporeae</taxon>
        <taxon>Rhynchospora</taxon>
    </lineage>
</organism>
<accession>A0AAV8CBJ2</accession>
<dbReference type="GO" id="GO:0009535">
    <property type="term" value="C:chloroplast thylakoid membrane"/>
    <property type="evidence" value="ECO:0007669"/>
    <property type="project" value="TreeGrafter"/>
</dbReference>
<dbReference type="Proteomes" id="UP001140206">
    <property type="component" value="Chromosome 5"/>
</dbReference>
<proteinExistence type="predicted"/>
<protein>
    <submittedName>
        <fullName evidence="4">CURVATURE THYLAKOID protein</fullName>
    </submittedName>
</protein>
<comment type="caution">
    <text evidence="4">The sequence shown here is derived from an EMBL/GenBank/DDBJ whole genome shotgun (WGS) entry which is preliminary data.</text>
</comment>
<reference evidence="4" key="1">
    <citation type="submission" date="2022-08" db="EMBL/GenBank/DDBJ databases">
        <authorList>
            <person name="Marques A."/>
        </authorList>
    </citation>
    <scope>NUCLEOTIDE SEQUENCE</scope>
    <source>
        <strain evidence="4">RhyPub2mFocal</strain>
        <tissue evidence="4">Leaves</tissue>
    </source>
</reference>
<gene>
    <name evidence="4" type="ORF">LUZ62_087688</name>
</gene>
<dbReference type="Pfam" id="PF14159">
    <property type="entry name" value="CAAD"/>
    <property type="match status" value="1"/>
</dbReference>
<evidence type="ECO:0000313" key="5">
    <source>
        <dbReference type="Proteomes" id="UP001140206"/>
    </source>
</evidence>
<evidence type="ECO:0000313" key="4">
    <source>
        <dbReference type="EMBL" id="KAJ4753283.1"/>
    </source>
</evidence>
<feature type="domain" description="Cyanobacterial aminoacyl-tRNA synthetase CAAD" evidence="3">
    <location>
        <begin position="117"/>
        <end position="192"/>
    </location>
</feature>
<feature type="region of interest" description="Disordered" evidence="2">
    <location>
        <begin position="35"/>
        <end position="54"/>
    </location>
</feature>
<keyword evidence="5" id="KW-1185">Reference proteome</keyword>
<evidence type="ECO:0000256" key="1">
    <source>
        <dbReference type="ARBA" id="ARBA00004141"/>
    </source>
</evidence>
<feature type="compositionally biased region" description="Low complexity" evidence="2">
    <location>
        <begin position="40"/>
        <end position="51"/>
    </location>
</feature>
<dbReference type="PANTHER" id="PTHR33222">
    <property type="match status" value="1"/>
</dbReference>
<evidence type="ECO:0000259" key="3">
    <source>
        <dbReference type="Pfam" id="PF14159"/>
    </source>
</evidence>
<comment type="subcellular location">
    <subcellularLocation>
        <location evidence="1">Membrane</location>
        <topology evidence="1">Multi-pass membrane protein</topology>
    </subcellularLocation>
</comment>
<dbReference type="AlphaFoldDB" id="A0AAV8CBJ2"/>
<name>A0AAV8CBJ2_9POAL</name>
<evidence type="ECO:0000256" key="2">
    <source>
        <dbReference type="SAM" id="MobiDB-lite"/>
    </source>
</evidence>
<dbReference type="InterPro" id="IPR025564">
    <property type="entry name" value="CAAD_dom"/>
</dbReference>
<dbReference type="EMBL" id="JAMFTS010000005">
    <property type="protein sequence ID" value="KAJ4753283.1"/>
    <property type="molecule type" value="Genomic_DNA"/>
</dbReference>